<dbReference type="Pfam" id="PF00535">
    <property type="entry name" value="Glycos_transf_2"/>
    <property type="match status" value="1"/>
</dbReference>
<dbReference type="EMBL" id="FMSV02000559">
    <property type="protein sequence ID" value="SEH09299.1"/>
    <property type="molecule type" value="Genomic_DNA"/>
</dbReference>
<evidence type="ECO:0000313" key="2">
    <source>
        <dbReference type="EMBL" id="SEH09170.1"/>
    </source>
</evidence>
<keyword evidence="3" id="KW-0328">Glycosyltransferase</keyword>
<feature type="domain" description="Glycosyltransferase 2-like" evidence="1">
    <location>
        <begin position="397"/>
        <end position="575"/>
    </location>
</feature>
<dbReference type="InterPro" id="IPR029044">
    <property type="entry name" value="Nucleotide-diphossugar_trans"/>
</dbReference>
<evidence type="ECO:0000313" key="4">
    <source>
        <dbReference type="Proteomes" id="UP000236724"/>
    </source>
</evidence>
<proteinExistence type="predicted"/>
<keyword evidence="3" id="KW-0808">Transferase</keyword>
<dbReference type="Proteomes" id="UP000236724">
    <property type="component" value="Unassembled WGS sequence"/>
</dbReference>
<dbReference type="GO" id="GO:0102096">
    <property type="term" value="F:decaprenyl-N-acetyl-alpha-D-glucosaminyl-pyrophosphate:dTDP-alpha-L-rhamnose rhamnosyltransferase activity"/>
    <property type="evidence" value="ECO:0007669"/>
    <property type="project" value="UniProtKB-EC"/>
</dbReference>
<organism evidence="3 4">
    <name type="scientific">Candidatus Venteria ishoeyi</name>
    <dbReference type="NCBI Taxonomy" id="1899563"/>
    <lineage>
        <taxon>Bacteria</taxon>
        <taxon>Pseudomonadati</taxon>
        <taxon>Pseudomonadota</taxon>
        <taxon>Gammaproteobacteria</taxon>
        <taxon>Thiotrichales</taxon>
        <taxon>Thiotrichaceae</taxon>
        <taxon>Venteria</taxon>
    </lineage>
</organism>
<dbReference type="CDD" id="cd04186">
    <property type="entry name" value="GT_2_like_c"/>
    <property type="match status" value="1"/>
</dbReference>
<dbReference type="SUPFAM" id="SSF53448">
    <property type="entry name" value="Nucleotide-diphospho-sugar transferases"/>
    <property type="match status" value="2"/>
</dbReference>
<dbReference type="InterPro" id="IPR001173">
    <property type="entry name" value="Glyco_trans_2-like"/>
</dbReference>
<dbReference type="EMBL" id="FMSV02000558">
    <property type="protein sequence ID" value="SEH09170.1"/>
    <property type="molecule type" value="Genomic_DNA"/>
</dbReference>
<evidence type="ECO:0000313" key="3">
    <source>
        <dbReference type="EMBL" id="SEH09299.1"/>
    </source>
</evidence>
<name>A0A1H6FIV2_9GAMM</name>
<protein>
    <submittedName>
        <fullName evidence="3">N-acetylglucosaminyl-diphospho-decaprenol L-rhamnosyltransferase</fullName>
        <ecNumber evidence="3">2.4.1.289</ecNumber>
    </submittedName>
</protein>
<accession>A0A1H6FIV2</accession>
<dbReference type="PANTHER" id="PTHR43179">
    <property type="entry name" value="RHAMNOSYLTRANSFERASE WBBL"/>
    <property type="match status" value="1"/>
</dbReference>
<keyword evidence="4" id="KW-1185">Reference proteome</keyword>
<sequence>MAVKNQRVRVYMSNQNEGHDQVSATSKAALSETRRQLNQHRRWLLQLQNQTQRLRSGIIWQLGRRLHYWLLRWLPSIDNSNPERELQDLNQQIKQQQNLPASALLMHNIPEVSDYPPWIGAEPYARWCKTQIPDPQKIQDEQVLWQEPPVLGFVLWVPAKPDLQLLDKTLQSLLHQIVPHWSLYLLTHEAPALPQDSRIQHVTITTTEIQAFNQLLATAQESWLAWLKPGDQLAEDATYQISKHLLVRPHIRFLYSDEDCIDEQNQYSNPDFKPDWDMDLFYARDYTANLGVYHRETLLNIGGFSEQYPGCESYELRLRLCADLTSGQICHIPKVLYHVYQKAQGAGVPANSAKTNQRSQLLLDYFASRKQVVSIQIIGQDCLRVVYPLPDTLPKVSIIIPTRDNLALLTTTINGLLEHTDYPDLEILIMDNDSQKAETQTYLKNIGQNPQVRVFPMPGAFNYSKLNNHGVEQAQGEIIALLNNDLKIIHPDWLKEMVSQALRPEVGAVGAKLYYADGQLQHAGVILGIRGMAGHVFKGVSALDPAYAFKPFLVQNYSAVTGACLVMRRNVYQQIGGLDEIHLKVAFNDIDLCLRLREAGYHILWTPHAALYHLESASRGMDTRLKQFLRLRAELAYMRKRWGTALNNDPFYNPNLSLNDEFCQLHDPLHKE</sequence>
<dbReference type="EC" id="2.4.1.289" evidence="3"/>
<dbReference type="PANTHER" id="PTHR43179:SF7">
    <property type="entry name" value="RHAMNOSYLTRANSFERASE WBBL"/>
    <property type="match status" value="1"/>
</dbReference>
<evidence type="ECO:0000259" key="1">
    <source>
        <dbReference type="Pfam" id="PF00535"/>
    </source>
</evidence>
<reference evidence="3 4" key="1">
    <citation type="submission" date="2016-10" db="EMBL/GenBank/DDBJ databases">
        <authorList>
            <person name="de Groot N.N."/>
        </authorList>
    </citation>
    <scope>NUCLEOTIDE SEQUENCE [LARGE SCALE GENOMIC DNA]</scope>
    <source>
        <strain evidence="3">MBHS1</strain>
    </source>
</reference>
<dbReference type="Gene3D" id="3.90.550.10">
    <property type="entry name" value="Spore Coat Polysaccharide Biosynthesis Protein SpsA, Chain A"/>
    <property type="match status" value="2"/>
</dbReference>
<gene>
    <name evidence="3" type="primary">wbbL_7</name>
    <name evidence="2" type="synonym">wbbL_6</name>
    <name evidence="2" type="ORF">MBHS_05064</name>
    <name evidence="3" type="ORF">MBHS_05194</name>
</gene>
<dbReference type="AlphaFoldDB" id="A0A1H6FIV2"/>